<sequence length="87" mass="9758">MDEKLRAEVVGSFVRVKLSRSFYGPGGGIRFLKKLKANGIMELTFDFDAERSFLSFNLLFPGAAFQNNSLKFSEISCGRAFGLELRL</sequence>
<gene>
    <name evidence="1" type="ORF">DRW42_00195</name>
</gene>
<keyword evidence="2" id="KW-1185">Reference proteome</keyword>
<proteinExistence type="predicted"/>
<dbReference type="EMBL" id="QNQU01000001">
    <property type="protein sequence ID" value="RBQ11736.1"/>
    <property type="molecule type" value="Genomic_DNA"/>
</dbReference>
<evidence type="ECO:0000313" key="2">
    <source>
        <dbReference type="Proteomes" id="UP000252081"/>
    </source>
</evidence>
<name>A0A366LD12_9SPHI</name>
<dbReference type="AlphaFoldDB" id="A0A366LD12"/>
<evidence type="ECO:0000313" key="1">
    <source>
        <dbReference type="EMBL" id="RBQ11736.1"/>
    </source>
</evidence>
<comment type="caution">
    <text evidence="1">The sequence shown here is derived from an EMBL/GenBank/DDBJ whole genome shotgun (WGS) entry which is preliminary data.</text>
</comment>
<dbReference type="Proteomes" id="UP000252081">
    <property type="component" value="Unassembled WGS sequence"/>
</dbReference>
<accession>A0A366LD12</accession>
<protein>
    <submittedName>
        <fullName evidence="1">Uncharacterized protein</fullName>
    </submittedName>
</protein>
<organism evidence="1 2">
    <name type="scientific">Pedobacter miscanthi</name>
    <dbReference type="NCBI Taxonomy" id="2259170"/>
    <lineage>
        <taxon>Bacteria</taxon>
        <taxon>Pseudomonadati</taxon>
        <taxon>Bacteroidota</taxon>
        <taxon>Sphingobacteriia</taxon>
        <taxon>Sphingobacteriales</taxon>
        <taxon>Sphingobacteriaceae</taxon>
        <taxon>Pedobacter</taxon>
    </lineage>
</organism>
<reference evidence="1 2" key="1">
    <citation type="submission" date="2018-07" db="EMBL/GenBank/DDBJ databases">
        <title>A draft genome of a endophytic bacteria, a new species of Pedobacter.</title>
        <authorList>
            <person name="Zhang Z.D."/>
            <person name="Chen Z.J."/>
        </authorList>
    </citation>
    <scope>NUCLEOTIDE SEQUENCE [LARGE SCALE GENOMIC DNA]</scope>
    <source>
        <strain evidence="1 2">RS10</strain>
    </source>
</reference>